<dbReference type="NCBIfam" id="TIGR00581">
    <property type="entry name" value="moaC"/>
    <property type="match status" value="1"/>
</dbReference>
<dbReference type="InterPro" id="IPR013785">
    <property type="entry name" value="Aldolase_TIM"/>
</dbReference>
<evidence type="ECO:0000256" key="14">
    <source>
        <dbReference type="ARBA" id="ARBA00023014"/>
    </source>
</evidence>
<evidence type="ECO:0000256" key="10">
    <source>
        <dbReference type="ARBA" id="ARBA00022691"/>
    </source>
</evidence>
<keyword evidence="12" id="KW-0547">Nucleotide-binding</keyword>
<evidence type="ECO:0000256" key="6">
    <source>
        <dbReference type="ARBA" id="ARBA00012167"/>
    </source>
</evidence>
<dbReference type="CDD" id="cd21117">
    <property type="entry name" value="Twitch_MoaA"/>
    <property type="match status" value="1"/>
</dbReference>
<dbReference type="EC" id="4.1.99.22" evidence="6"/>
<dbReference type="Gene3D" id="3.30.70.640">
    <property type="entry name" value="Molybdopterin cofactor biosynthesis C (MoaC) domain"/>
    <property type="match status" value="1"/>
</dbReference>
<proteinExistence type="inferred from homology"/>
<evidence type="ECO:0000313" key="22">
    <source>
        <dbReference type="Proteomes" id="UP000515158"/>
    </source>
</evidence>
<dbReference type="GO" id="GO:0061799">
    <property type="term" value="F:cyclic pyranopterin monophosphate synthase activity"/>
    <property type="evidence" value="ECO:0007669"/>
    <property type="project" value="UniProtKB-EC"/>
</dbReference>
<dbReference type="InterPro" id="IPR000385">
    <property type="entry name" value="MoaA_NifB_PqqE_Fe-S-bd_CS"/>
</dbReference>
<dbReference type="InterPro" id="IPR007197">
    <property type="entry name" value="rSAM"/>
</dbReference>
<reference evidence="23" key="1">
    <citation type="submission" date="2025-08" db="UniProtKB">
        <authorList>
            <consortium name="RefSeq"/>
        </authorList>
    </citation>
    <scope>IDENTIFICATION</scope>
    <source>
        <tissue evidence="23">Total insect</tissue>
    </source>
</reference>
<dbReference type="Pfam" id="PF04055">
    <property type="entry name" value="Radical_SAM"/>
    <property type="match status" value="1"/>
</dbReference>
<dbReference type="GO" id="GO:0051539">
    <property type="term" value="F:4 iron, 4 sulfur cluster binding"/>
    <property type="evidence" value="ECO:0007669"/>
    <property type="project" value="UniProtKB-KW"/>
</dbReference>
<dbReference type="FunCoup" id="A0A6P9A957">
    <property type="interactions" value="313"/>
</dbReference>
<accession>A0A6P9A957</accession>
<dbReference type="NCBIfam" id="NF006870">
    <property type="entry name" value="PRK09364.1"/>
    <property type="match status" value="1"/>
</dbReference>
<dbReference type="SUPFAM" id="SSF102114">
    <property type="entry name" value="Radical SAM enzymes"/>
    <property type="match status" value="1"/>
</dbReference>
<evidence type="ECO:0000256" key="9">
    <source>
        <dbReference type="ARBA" id="ARBA00022485"/>
    </source>
</evidence>
<dbReference type="Proteomes" id="UP000515158">
    <property type="component" value="Unplaced"/>
</dbReference>
<name>A0A6P9A957_THRPL</name>
<dbReference type="PANTHER" id="PTHR22960">
    <property type="entry name" value="MOLYBDOPTERIN COFACTOR SYNTHESIS PROTEIN A"/>
    <property type="match status" value="1"/>
</dbReference>
<keyword evidence="14" id="KW-0411">Iron-sulfur</keyword>
<keyword evidence="11" id="KW-0479">Metal-binding</keyword>
<dbReference type="InterPro" id="IPR023045">
    <property type="entry name" value="MoaC"/>
</dbReference>
<dbReference type="GO" id="GO:0046872">
    <property type="term" value="F:metal ion binding"/>
    <property type="evidence" value="ECO:0007669"/>
    <property type="project" value="UniProtKB-KW"/>
</dbReference>
<evidence type="ECO:0000256" key="4">
    <source>
        <dbReference type="ARBA" id="ARBA00008484"/>
    </source>
</evidence>
<dbReference type="InterPro" id="IPR036522">
    <property type="entry name" value="MoaC_sf"/>
</dbReference>
<dbReference type="GeneID" id="117652805"/>
<evidence type="ECO:0000256" key="2">
    <source>
        <dbReference type="ARBA" id="ARBA00001966"/>
    </source>
</evidence>
<dbReference type="FunFam" id="3.20.20.70:FF:000117">
    <property type="entry name" value="molybdenum cofactor biosynthesis protein 1"/>
    <property type="match status" value="1"/>
</dbReference>
<dbReference type="GO" id="GO:0005525">
    <property type="term" value="F:GTP binding"/>
    <property type="evidence" value="ECO:0007669"/>
    <property type="project" value="UniProtKB-KW"/>
</dbReference>
<evidence type="ECO:0000256" key="1">
    <source>
        <dbReference type="ARBA" id="ARBA00001637"/>
    </source>
</evidence>
<comment type="similarity">
    <text evidence="4">In the C-terminal section; belongs to the MoaC family.</text>
</comment>
<comment type="subunit">
    <text evidence="20">Isoform MOCS1A and isoform MOCS1B probably form a heterooligomer.</text>
</comment>
<keyword evidence="10" id="KW-0949">S-adenosyl-L-methionine</keyword>
<comment type="catalytic activity">
    <reaction evidence="1">
        <text>(8S)-3',8-cyclo-7,8-dihydroguanosine 5'-triphosphate = cyclic pyranopterin phosphate + diphosphate</text>
        <dbReference type="Rhea" id="RHEA:49580"/>
        <dbReference type="ChEBI" id="CHEBI:33019"/>
        <dbReference type="ChEBI" id="CHEBI:59648"/>
        <dbReference type="ChEBI" id="CHEBI:131766"/>
        <dbReference type="EC" id="4.6.1.17"/>
    </reaction>
</comment>
<dbReference type="PANTHER" id="PTHR22960:SF0">
    <property type="entry name" value="MOLYBDENUM COFACTOR BIOSYNTHESIS PROTEIN 1"/>
    <property type="match status" value="1"/>
</dbReference>
<dbReference type="InterPro" id="IPR050105">
    <property type="entry name" value="MoCo_biosynth_MoaA/MoaC"/>
</dbReference>
<dbReference type="NCBIfam" id="TIGR02666">
    <property type="entry name" value="moaA"/>
    <property type="match status" value="1"/>
</dbReference>
<evidence type="ECO:0000256" key="18">
    <source>
        <dbReference type="ARBA" id="ARBA00048697"/>
    </source>
</evidence>
<comment type="similarity">
    <text evidence="5">In the N-terminal section; belongs to the radical SAM superfamily. MoaA family.</text>
</comment>
<dbReference type="NCBIfam" id="NF001199">
    <property type="entry name" value="PRK00164.2-1"/>
    <property type="match status" value="1"/>
</dbReference>
<dbReference type="SUPFAM" id="SSF55040">
    <property type="entry name" value="Molybdenum cofactor biosynthesis protein C, MoaC"/>
    <property type="match status" value="1"/>
</dbReference>
<dbReference type="GO" id="GO:0006777">
    <property type="term" value="P:Mo-molybdopterin cofactor biosynthetic process"/>
    <property type="evidence" value="ECO:0007669"/>
    <property type="project" value="UniProtKB-KW"/>
</dbReference>
<evidence type="ECO:0000256" key="7">
    <source>
        <dbReference type="ARBA" id="ARBA00012575"/>
    </source>
</evidence>
<dbReference type="SFLD" id="SFLDG01383">
    <property type="entry name" value="cyclic_pyranopterin_phosphate"/>
    <property type="match status" value="1"/>
</dbReference>
<comment type="function">
    <text evidence="19">Isoform MOCS1A and isoform MOCS1B probably form a complex that catalyzes the conversion of 5'-GTP to cyclic pyranopterin monophosphate (cPMP). MOCS1A catalyzes the cyclization of GTP to (8S)-3',8-cyclo-7,8-dihydroguanosine 5'-triphosphate and MOCS1B catalyzes the subsequent conversion of (8S)-3',8-cyclo-7,8-dihydroguanosine 5'-triphosphate to cPMP.</text>
</comment>
<comment type="pathway">
    <text evidence="3">Cofactor biosynthesis; molybdopterin biosynthesis.</text>
</comment>
<dbReference type="InterPro" id="IPR010505">
    <property type="entry name" value="MoaA_twitch"/>
</dbReference>
<dbReference type="CDD" id="cd01335">
    <property type="entry name" value="Radical_SAM"/>
    <property type="match status" value="1"/>
</dbReference>
<feature type="domain" description="Radical SAM core" evidence="21">
    <location>
        <begin position="59"/>
        <end position="286"/>
    </location>
</feature>
<dbReference type="OrthoDB" id="429626at2759"/>
<dbReference type="InterPro" id="IPR002820">
    <property type="entry name" value="Mopterin_CF_biosynth-C_dom"/>
</dbReference>
<dbReference type="InParanoid" id="A0A6P9A957"/>
<dbReference type="UniPathway" id="UPA00344"/>
<dbReference type="PROSITE" id="PS01305">
    <property type="entry name" value="MOAA_NIFB_PQQE"/>
    <property type="match status" value="1"/>
</dbReference>
<evidence type="ECO:0000256" key="8">
    <source>
        <dbReference type="ARBA" id="ARBA00015273"/>
    </source>
</evidence>
<gene>
    <name evidence="23" type="primary">LOC117652805</name>
</gene>
<dbReference type="CDD" id="cd01420">
    <property type="entry name" value="MoaC_PE"/>
    <property type="match status" value="1"/>
</dbReference>
<dbReference type="AlphaFoldDB" id="A0A6P9A957"/>
<dbReference type="Pfam" id="PF01967">
    <property type="entry name" value="MoaC"/>
    <property type="match status" value="1"/>
</dbReference>
<dbReference type="Pfam" id="PF06463">
    <property type="entry name" value="Mob_synth_C"/>
    <property type="match status" value="1"/>
</dbReference>
<dbReference type="SFLD" id="SFLDG01386">
    <property type="entry name" value="main_SPASM_domain-containing"/>
    <property type="match status" value="1"/>
</dbReference>
<dbReference type="HAMAP" id="MF_01225_B">
    <property type="entry name" value="MoaA_B"/>
    <property type="match status" value="1"/>
</dbReference>
<evidence type="ECO:0000256" key="13">
    <source>
        <dbReference type="ARBA" id="ARBA00023004"/>
    </source>
</evidence>
<evidence type="ECO:0000256" key="3">
    <source>
        <dbReference type="ARBA" id="ARBA00005046"/>
    </source>
</evidence>
<evidence type="ECO:0000313" key="23">
    <source>
        <dbReference type="RefSeq" id="XP_034253809.1"/>
    </source>
</evidence>
<sequence>MYRSFVRNSQMLAVKRLLKVPGCKQSLNPLCLSVHTSDFSTCQVDSVAKIKASDPLTDSYGRYHDYLRISLTERCNLRCEYCMPSDGVPLTPKDKLLTSDEILYLAKLFVRQGVTKIRLTGGEPTVRKDIINIIARLKELDGLKTIAMTTNGLTLTRQLVGLQKAGLNLLNISLDTLQSARYEKVTRRKGWERVIAGIDLAIQLGFNPVKVNCVVMRGFNDDEICDFARFTLDRNVDVRFIEYMPFSGNGWHDNRMVSFKEMLSILTKEFPGFEALKNEPNDTSKAYKVPGSKGKLGFITSMSNNFCSTCNRIRLTADGNIKVCLFGNAEISLRDAVRNNSSEDDIMTMVGLALQRKKKQHAGMLNLPQMQNRPMILIGGKIDCTKNNRVSRTANKNINSFLPNTSFLNFIPINHSMNRFYETRSISYTHGNRNMNIDSKHNDKLTHVDAAGKANMVNVGKKIVSSRSATACGKVLVGPKVSALIKSNSMKKGDVLTVARIAGIQGAKKTPDLIPLCHNIFLSGIKLDATLEDGTDTIIITATVESEGKTGVEMEALTAVTIAALTVYDMCKAVTHNIVIRDIKLMEKTGGVRGDFKRNSED</sequence>
<protein>
    <recommendedName>
        <fullName evidence="8">Molybdenum cofactor biosynthesis protein 1</fullName>
        <ecNumber evidence="6">4.1.99.22</ecNumber>
        <ecNumber evidence="7">4.6.1.17</ecNumber>
    </recommendedName>
</protein>
<dbReference type="InterPro" id="IPR047594">
    <property type="entry name" value="MoaC_bact/euk"/>
</dbReference>
<dbReference type="InterPro" id="IPR006638">
    <property type="entry name" value="Elp3/MiaA/NifB-like_rSAM"/>
</dbReference>
<dbReference type="InterPro" id="IPR040064">
    <property type="entry name" value="MoaA-like"/>
</dbReference>
<dbReference type="InterPro" id="IPR013483">
    <property type="entry name" value="MoaA"/>
</dbReference>
<evidence type="ECO:0000259" key="21">
    <source>
        <dbReference type="PROSITE" id="PS51918"/>
    </source>
</evidence>
<dbReference type="Gene3D" id="3.20.20.70">
    <property type="entry name" value="Aldolase class I"/>
    <property type="match status" value="1"/>
</dbReference>
<dbReference type="GO" id="GO:0061798">
    <property type="term" value="F:GTP 3',8'-cyclase activity"/>
    <property type="evidence" value="ECO:0007669"/>
    <property type="project" value="UniProtKB-EC"/>
</dbReference>
<organism evidence="23">
    <name type="scientific">Thrips palmi</name>
    <name type="common">Melon thrips</name>
    <dbReference type="NCBI Taxonomy" id="161013"/>
    <lineage>
        <taxon>Eukaryota</taxon>
        <taxon>Metazoa</taxon>
        <taxon>Ecdysozoa</taxon>
        <taxon>Arthropoda</taxon>
        <taxon>Hexapoda</taxon>
        <taxon>Insecta</taxon>
        <taxon>Pterygota</taxon>
        <taxon>Neoptera</taxon>
        <taxon>Paraneoptera</taxon>
        <taxon>Thysanoptera</taxon>
        <taxon>Terebrantia</taxon>
        <taxon>Thripoidea</taxon>
        <taxon>Thripidae</taxon>
        <taxon>Thrips</taxon>
    </lineage>
</organism>
<evidence type="ECO:0000256" key="20">
    <source>
        <dbReference type="ARBA" id="ARBA00063038"/>
    </source>
</evidence>
<evidence type="ECO:0000256" key="15">
    <source>
        <dbReference type="ARBA" id="ARBA00023134"/>
    </source>
</evidence>
<evidence type="ECO:0000256" key="16">
    <source>
        <dbReference type="ARBA" id="ARBA00023150"/>
    </source>
</evidence>
<evidence type="ECO:0000256" key="12">
    <source>
        <dbReference type="ARBA" id="ARBA00022741"/>
    </source>
</evidence>
<keyword evidence="17" id="KW-0456">Lyase</keyword>
<dbReference type="HAMAP" id="MF_01224_B">
    <property type="entry name" value="MoaC_B"/>
    <property type="match status" value="1"/>
</dbReference>
<dbReference type="RefSeq" id="XP_034253809.1">
    <property type="nucleotide sequence ID" value="XM_034397918.1"/>
</dbReference>
<dbReference type="SFLD" id="SFLDG01067">
    <property type="entry name" value="SPASM/twitch_domain_containing"/>
    <property type="match status" value="1"/>
</dbReference>
<evidence type="ECO:0000256" key="5">
    <source>
        <dbReference type="ARBA" id="ARBA00009862"/>
    </source>
</evidence>
<keyword evidence="22" id="KW-1185">Reference proteome</keyword>
<keyword evidence="16" id="KW-0501">Molybdenum cofactor biosynthesis</keyword>
<evidence type="ECO:0000256" key="17">
    <source>
        <dbReference type="ARBA" id="ARBA00023239"/>
    </source>
</evidence>
<keyword evidence="13" id="KW-0408">Iron</keyword>
<evidence type="ECO:0000256" key="11">
    <source>
        <dbReference type="ARBA" id="ARBA00022723"/>
    </source>
</evidence>
<comment type="catalytic activity">
    <reaction evidence="18">
        <text>GTP + AH2 + S-adenosyl-L-methionine = (8S)-3',8-cyclo-7,8-dihydroguanosine 5'-triphosphate + 5'-deoxyadenosine + L-methionine + A + H(+)</text>
        <dbReference type="Rhea" id="RHEA:49576"/>
        <dbReference type="ChEBI" id="CHEBI:13193"/>
        <dbReference type="ChEBI" id="CHEBI:15378"/>
        <dbReference type="ChEBI" id="CHEBI:17319"/>
        <dbReference type="ChEBI" id="CHEBI:17499"/>
        <dbReference type="ChEBI" id="CHEBI:37565"/>
        <dbReference type="ChEBI" id="CHEBI:57844"/>
        <dbReference type="ChEBI" id="CHEBI:59789"/>
        <dbReference type="ChEBI" id="CHEBI:131766"/>
        <dbReference type="EC" id="4.1.99.22"/>
    </reaction>
</comment>
<dbReference type="EC" id="4.6.1.17" evidence="7"/>
<dbReference type="PROSITE" id="PS51918">
    <property type="entry name" value="RADICAL_SAM"/>
    <property type="match status" value="1"/>
</dbReference>
<dbReference type="SFLD" id="SFLDS00029">
    <property type="entry name" value="Radical_SAM"/>
    <property type="match status" value="1"/>
</dbReference>
<keyword evidence="15" id="KW-0342">GTP-binding</keyword>
<keyword evidence="9" id="KW-0004">4Fe-4S</keyword>
<evidence type="ECO:0000256" key="19">
    <source>
        <dbReference type="ARBA" id="ARBA00054222"/>
    </source>
</evidence>
<comment type="cofactor">
    <cofactor evidence="2">
        <name>[4Fe-4S] cluster</name>
        <dbReference type="ChEBI" id="CHEBI:49883"/>
    </cofactor>
</comment>
<dbReference type="InterPro" id="IPR058240">
    <property type="entry name" value="rSAM_sf"/>
</dbReference>
<dbReference type="SMART" id="SM00729">
    <property type="entry name" value="Elp3"/>
    <property type="match status" value="1"/>
</dbReference>